<dbReference type="Gene3D" id="2.60.40.1730">
    <property type="entry name" value="tricorn interacting facor f3 domain"/>
    <property type="match status" value="1"/>
</dbReference>
<dbReference type="GO" id="GO:0005615">
    <property type="term" value="C:extracellular space"/>
    <property type="evidence" value="ECO:0007669"/>
    <property type="project" value="TreeGrafter"/>
</dbReference>
<dbReference type="InterPro" id="IPR014782">
    <property type="entry name" value="Peptidase_M1_dom"/>
</dbReference>
<evidence type="ECO:0000256" key="7">
    <source>
        <dbReference type="ARBA" id="ARBA00022723"/>
    </source>
</evidence>
<comment type="subcellular location">
    <subcellularLocation>
        <location evidence="1">Cell membrane</location>
        <topology evidence="1">Lipid-anchor</topology>
        <topology evidence="1">GPI-anchor</topology>
    </subcellularLocation>
</comment>
<dbReference type="GO" id="GO:0008270">
    <property type="term" value="F:zinc ion binding"/>
    <property type="evidence" value="ECO:0007669"/>
    <property type="project" value="UniProtKB-UniRule"/>
</dbReference>
<keyword evidence="9 18" id="KW-0378">Hydrolase</keyword>
<dbReference type="CDD" id="cd09601">
    <property type="entry name" value="M1_APN-Q_like"/>
    <property type="match status" value="1"/>
</dbReference>
<dbReference type="GO" id="GO:0006508">
    <property type="term" value="P:proteolysis"/>
    <property type="evidence" value="ECO:0007669"/>
    <property type="project" value="UniProtKB-KW"/>
</dbReference>
<evidence type="ECO:0000313" key="22">
    <source>
        <dbReference type="EMBL" id="JAS13582.1"/>
    </source>
</evidence>
<dbReference type="InterPro" id="IPR050344">
    <property type="entry name" value="Peptidase_M1_aminopeptidases"/>
</dbReference>
<dbReference type="InterPro" id="IPR034016">
    <property type="entry name" value="M1_APN-typ"/>
</dbReference>
<dbReference type="GO" id="GO:0098552">
    <property type="term" value="C:side of membrane"/>
    <property type="evidence" value="ECO:0007669"/>
    <property type="project" value="UniProtKB-KW"/>
</dbReference>
<protein>
    <recommendedName>
        <fullName evidence="18">Aminopeptidase</fullName>
        <ecNumber evidence="18">3.4.11.-</ecNumber>
    </recommendedName>
</protein>
<keyword evidence="3 18" id="KW-0031">Aminopeptidase</keyword>
<dbReference type="Pfam" id="PF17900">
    <property type="entry name" value="Peptidase_M1_N"/>
    <property type="match status" value="1"/>
</dbReference>
<evidence type="ECO:0000256" key="11">
    <source>
        <dbReference type="ARBA" id="ARBA00023049"/>
    </source>
</evidence>
<evidence type="ECO:0000256" key="9">
    <source>
        <dbReference type="ARBA" id="ARBA00022801"/>
    </source>
</evidence>
<feature type="binding site" evidence="16">
    <location>
        <position position="157"/>
    </location>
    <ligand>
        <name>Zn(2+)</name>
        <dbReference type="ChEBI" id="CHEBI:29105"/>
        <note>catalytic</note>
    </ligand>
</feature>
<feature type="site" description="Transition state stabilizer" evidence="17">
    <location>
        <position position="239"/>
    </location>
</feature>
<keyword evidence="4" id="KW-1003">Cell membrane</keyword>
<keyword evidence="5" id="KW-0336">GPI-anchor</keyword>
<evidence type="ECO:0000256" key="12">
    <source>
        <dbReference type="ARBA" id="ARBA00023136"/>
    </source>
</evidence>
<evidence type="ECO:0000256" key="10">
    <source>
        <dbReference type="ARBA" id="ARBA00022833"/>
    </source>
</evidence>
<feature type="active site" description="Proton acceptor" evidence="15">
    <location>
        <position position="154"/>
    </location>
</feature>
<dbReference type="GO" id="GO:0005886">
    <property type="term" value="C:plasma membrane"/>
    <property type="evidence" value="ECO:0007669"/>
    <property type="project" value="UniProtKB-SubCell"/>
</dbReference>
<evidence type="ECO:0000256" key="14">
    <source>
        <dbReference type="ARBA" id="ARBA00023288"/>
    </source>
</evidence>
<reference evidence="22" key="1">
    <citation type="submission" date="2015-12" db="EMBL/GenBank/DDBJ databases">
        <title>De novo transcriptome assembly of four potential Pierce s Disease insect vectors from Arizona vineyards.</title>
        <authorList>
            <person name="Tassone E.E."/>
        </authorList>
    </citation>
    <scope>NUCLEOTIDE SEQUENCE</scope>
</reference>
<dbReference type="GO" id="GO:0005737">
    <property type="term" value="C:cytoplasm"/>
    <property type="evidence" value="ECO:0007669"/>
    <property type="project" value="TreeGrafter"/>
</dbReference>
<feature type="binding site" evidence="16">
    <location>
        <position position="176"/>
    </location>
    <ligand>
        <name>Zn(2+)</name>
        <dbReference type="ChEBI" id="CHEBI:29105"/>
        <note>catalytic</note>
    </ligand>
</feature>
<dbReference type="SUPFAM" id="SSF55486">
    <property type="entry name" value="Metalloproteases ('zincins'), catalytic domain"/>
    <property type="match status" value="1"/>
</dbReference>
<dbReference type="Gene3D" id="2.60.40.1910">
    <property type="match status" value="1"/>
</dbReference>
<dbReference type="GO" id="GO:0043171">
    <property type="term" value="P:peptide catabolic process"/>
    <property type="evidence" value="ECO:0007669"/>
    <property type="project" value="TreeGrafter"/>
</dbReference>
<evidence type="ECO:0000256" key="5">
    <source>
        <dbReference type="ARBA" id="ARBA00022622"/>
    </source>
</evidence>
<keyword evidence="14" id="KW-0449">Lipoprotein</keyword>
<dbReference type="PANTHER" id="PTHR11533">
    <property type="entry name" value="PROTEASE M1 ZINC METALLOPROTEASE"/>
    <property type="match status" value="1"/>
</dbReference>
<dbReference type="InterPro" id="IPR027268">
    <property type="entry name" value="Peptidase_M4/M1_CTD_sf"/>
</dbReference>
<dbReference type="EMBL" id="GEDC01023716">
    <property type="protein sequence ID" value="JAS13582.1"/>
    <property type="molecule type" value="Transcribed_RNA"/>
</dbReference>
<feature type="domain" description="Aminopeptidase N-like N-terminal" evidence="21">
    <location>
        <begin position="1"/>
        <end position="49"/>
    </location>
</feature>
<evidence type="ECO:0000256" key="2">
    <source>
        <dbReference type="ARBA" id="ARBA00010136"/>
    </source>
</evidence>
<evidence type="ECO:0000259" key="19">
    <source>
        <dbReference type="Pfam" id="PF01433"/>
    </source>
</evidence>
<feature type="domain" description="ERAP1-like C-terminal" evidence="20">
    <location>
        <begin position="381"/>
        <end position="661"/>
    </location>
</feature>
<dbReference type="FunFam" id="1.10.390.10:FF:000013">
    <property type="entry name" value="Aminopeptidase N"/>
    <property type="match status" value="1"/>
</dbReference>
<evidence type="ECO:0000256" key="13">
    <source>
        <dbReference type="ARBA" id="ARBA00023180"/>
    </source>
</evidence>
<dbReference type="FunFam" id="2.60.40.1910:FF:000008">
    <property type="entry name" value="Aminopeptidase"/>
    <property type="match status" value="1"/>
</dbReference>
<keyword evidence="12" id="KW-0472">Membrane</keyword>
<evidence type="ECO:0000256" key="8">
    <source>
        <dbReference type="ARBA" id="ARBA00022729"/>
    </source>
</evidence>
<dbReference type="GO" id="GO:0070006">
    <property type="term" value="F:metalloaminopeptidase activity"/>
    <property type="evidence" value="ECO:0007669"/>
    <property type="project" value="TreeGrafter"/>
</dbReference>
<dbReference type="AlphaFoldDB" id="A0A1B6CJK7"/>
<sequence length="782" mass="90886">KAQFLLRVARPQDMMVISNMPLNVSEPDPDNEFYVWDIFERTPPMSTYLLSFVISDYTNISDAESNTTVWAPSNKVHASKHGLEVGVKALHACRKYLEMDYDLPKLDHVVLPSHMFIGMESWGLIAYVMDVFYVEDGISTSENKLWCTVLVTHEVTHQWLGNLVTLKWWNFTWLNEGFATFLTNLIVDELEPSWRMMDIFSVVSVQSMLATDFDGTTHPLVNNVKTGYEITSNFDQTSYDKGAAIVSMVYHFLTPEVFRKGVSLYLINNAYSNVDDEDLWVSLEADANIGLDQNLQDIMYNWTYEVGYPLITVHRTSNGTIKLTQMKYEKSPSGKKVTWWIPLTYTTSTELDFNSTEPKEWFSPWTDEHTLLKLELKHREWILFNIRQNGYYRVNYDPWTWKLIINHLKEYELSDIHPVNRAVLLDDIFSLAKSSDISYEEALNLSTYLSRESDYIPWTTAMTIFKELVSKMYGTKGCDLLQKYLLDLVNNVYRNVSQQDDDVDMINRLNKKQIVNFACTLGNRHCETESLKLVYRLMSGVYEELPTDLKATILCTAVRVGLDEVWNYVEKLYKRMNDKFQRKDLIEALGCSTKQEMILRLLKNSLTNGSDIREEDAFSVIYSVARQRHNSPILLNFITENIYTLINKFGSKLSPLLFAVSKNRLDEEHQMKVSEILKILKQENITIGMKLKDLNENIQWNERYYKKVVRWLSEEMEATMMDRSSINTSNINEHTTATMTHGDIQVSKEKNNSNPPQNSSISWKISSLLLILNVLRFIVYEQ</sequence>
<feature type="non-terminal residue" evidence="22">
    <location>
        <position position="1"/>
    </location>
</feature>
<dbReference type="PRINTS" id="PR00756">
    <property type="entry name" value="ALADIPTASE"/>
</dbReference>
<accession>A0A1B6CJK7</accession>
<dbReference type="InterPro" id="IPR045357">
    <property type="entry name" value="Aminopeptidase_N-like_N"/>
</dbReference>
<keyword evidence="10 16" id="KW-0862">Zinc</keyword>
<keyword evidence="13" id="KW-0325">Glycoprotein</keyword>
<comment type="similarity">
    <text evidence="2 18">Belongs to the peptidase M1 family.</text>
</comment>
<dbReference type="Pfam" id="PF01433">
    <property type="entry name" value="Peptidase_M1"/>
    <property type="match status" value="1"/>
</dbReference>
<evidence type="ECO:0000256" key="6">
    <source>
        <dbReference type="ARBA" id="ARBA00022670"/>
    </source>
</evidence>
<keyword evidence="7 16" id="KW-0479">Metal-binding</keyword>
<evidence type="ECO:0000256" key="16">
    <source>
        <dbReference type="PIRSR" id="PIRSR634016-3"/>
    </source>
</evidence>
<keyword evidence="8" id="KW-0732">Signal</keyword>
<dbReference type="InterPro" id="IPR042097">
    <property type="entry name" value="Aminopeptidase_N-like_N_sf"/>
</dbReference>
<name>A0A1B6CJK7_9HEMI</name>
<organism evidence="22">
    <name type="scientific">Clastoptera arizonana</name>
    <name type="common">Arizona spittle bug</name>
    <dbReference type="NCBI Taxonomy" id="38151"/>
    <lineage>
        <taxon>Eukaryota</taxon>
        <taxon>Metazoa</taxon>
        <taxon>Ecdysozoa</taxon>
        <taxon>Arthropoda</taxon>
        <taxon>Hexapoda</taxon>
        <taxon>Insecta</taxon>
        <taxon>Pterygota</taxon>
        <taxon>Neoptera</taxon>
        <taxon>Paraneoptera</taxon>
        <taxon>Hemiptera</taxon>
        <taxon>Auchenorrhyncha</taxon>
        <taxon>Cercopoidea</taxon>
        <taxon>Clastopteridae</taxon>
        <taxon>Clastoptera</taxon>
    </lineage>
</organism>
<keyword evidence="6 18" id="KW-0645">Protease</keyword>
<dbReference type="PANTHER" id="PTHR11533:SF290">
    <property type="entry name" value="AMINOPEPTIDASE"/>
    <property type="match status" value="1"/>
</dbReference>
<evidence type="ECO:0000256" key="1">
    <source>
        <dbReference type="ARBA" id="ARBA00004609"/>
    </source>
</evidence>
<keyword evidence="11 18" id="KW-0482">Metalloprotease</keyword>
<dbReference type="Gene3D" id="1.10.390.10">
    <property type="entry name" value="Neutral Protease Domain 2"/>
    <property type="match status" value="1"/>
</dbReference>
<dbReference type="Pfam" id="PF11838">
    <property type="entry name" value="ERAP1_C"/>
    <property type="match status" value="1"/>
</dbReference>
<evidence type="ECO:0000256" key="17">
    <source>
        <dbReference type="PIRSR" id="PIRSR634016-4"/>
    </source>
</evidence>
<dbReference type="GO" id="GO:0042277">
    <property type="term" value="F:peptide binding"/>
    <property type="evidence" value="ECO:0007669"/>
    <property type="project" value="TreeGrafter"/>
</dbReference>
<feature type="binding site" evidence="16">
    <location>
        <position position="153"/>
    </location>
    <ligand>
        <name>Zn(2+)</name>
        <dbReference type="ChEBI" id="CHEBI:29105"/>
        <note>catalytic</note>
    </ligand>
</feature>
<evidence type="ECO:0000256" key="4">
    <source>
        <dbReference type="ARBA" id="ARBA00022475"/>
    </source>
</evidence>
<evidence type="ECO:0000259" key="21">
    <source>
        <dbReference type="Pfam" id="PF17900"/>
    </source>
</evidence>
<gene>
    <name evidence="22" type="ORF">g.36201</name>
</gene>
<dbReference type="EC" id="3.4.11.-" evidence="18"/>
<dbReference type="SUPFAM" id="SSF63737">
    <property type="entry name" value="Leukotriene A4 hydrolase N-terminal domain"/>
    <property type="match status" value="1"/>
</dbReference>
<proteinExistence type="inferred from homology"/>
<feature type="domain" description="Peptidase M1 membrane alanine aminopeptidase" evidence="19">
    <location>
        <begin position="83"/>
        <end position="302"/>
    </location>
</feature>
<evidence type="ECO:0000256" key="3">
    <source>
        <dbReference type="ARBA" id="ARBA00022438"/>
    </source>
</evidence>
<evidence type="ECO:0000256" key="15">
    <source>
        <dbReference type="PIRSR" id="PIRSR634016-1"/>
    </source>
</evidence>
<evidence type="ECO:0000259" key="20">
    <source>
        <dbReference type="Pfam" id="PF11838"/>
    </source>
</evidence>
<comment type="cofactor">
    <cofactor evidence="16 18">
        <name>Zn(2+)</name>
        <dbReference type="ChEBI" id="CHEBI:29105"/>
    </cofactor>
    <text evidence="16 18">Binds 1 zinc ion per subunit.</text>
</comment>
<dbReference type="InterPro" id="IPR001930">
    <property type="entry name" value="Peptidase_M1"/>
</dbReference>
<dbReference type="Gene3D" id="1.25.50.20">
    <property type="match status" value="1"/>
</dbReference>
<dbReference type="InterPro" id="IPR024571">
    <property type="entry name" value="ERAP1-like_C_dom"/>
</dbReference>
<evidence type="ECO:0000256" key="18">
    <source>
        <dbReference type="RuleBase" id="RU364040"/>
    </source>
</evidence>